<dbReference type="AlphaFoldDB" id="A0A0F9U9L9"/>
<sequence>MLKNKKMENSIVQDSERWYGRIFKEKKVNILKFESEIKSLGVKNVVISETITLDKVPEVLTFYIKPNFYSSLDEMGNGRNMGIERDAHRNSYRPFYDYLVSLSGSSSFRFYNGLRDGSFDKMVILKADHEGKSFEIGVYIPDRNIVVSFLSLNLSGWATEEKNEYLTVFLDFFKKAFKDKNVKEVNTFDIRKKILITCYSVDIDNKIAENTCMLSETENNLESYKGHLINSYRTIRINKDTISSLKNLKDNVEKGLLDQIEVIKGLRFVTDAVLTDEGIKVTLEMIKINVGKESVEMGIYDVLITSRDLKITNRSPVEYGGAIYHSCHIMGDGICYGDKEDVVLELLGKLELKKLIHFIYIYLRTYNPEDTYLSMNFWMSGKKNGGKVPEDIIKKDQDAELYVCGDCDNSFLANDFNFDLDLCLGCFRLLNENNERSNNVENVIGDFSRAVENNIPNTTEGVSQ</sequence>
<reference evidence="1" key="1">
    <citation type="journal article" date="2015" name="Nature">
        <title>Complex archaea that bridge the gap between prokaryotes and eukaryotes.</title>
        <authorList>
            <person name="Spang A."/>
            <person name="Saw J.H."/>
            <person name="Jorgensen S.L."/>
            <person name="Zaremba-Niedzwiedzka K."/>
            <person name="Martijn J."/>
            <person name="Lind A.E."/>
            <person name="van Eijk R."/>
            <person name="Schleper C."/>
            <person name="Guy L."/>
            <person name="Ettema T.J."/>
        </authorList>
    </citation>
    <scope>NUCLEOTIDE SEQUENCE</scope>
</reference>
<accession>A0A0F9U9L9</accession>
<protein>
    <submittedName>
        <fullName evidence="1">Uncharacterized protein</fullName>
    </submittedName>
</protein>
<dbReference type="EMBL" id="LAZR01000780">
    <property type="protein sequence ID" value="KKN57966.1"/>
    <property type="molecule type" value="Genomic_DNA"/>
</dbReference>
<name>A0A0F9U9L9_9ZZZZ</name>
<comment type="caution">
    <text evidence="1">The sequence shown here is derived from an EMBL/GenBank/DDBJ whole genome shotgun (WGS) entry which is preliminary data.</text>
</comment>
<organism evidence="1">
    <name type="scientific">marine sediment metagenome</name>
    <dbReference type="NCBI Taxonomy" id="412755"/>
    <lineage>
        <taxon>unclassified sequences</taxon>
        <taxon>metagenomes</taxon>
        <taxon>ecological metagenomes</taxon>
    </lineage>
</organism>
<proteinExistence type="predicted"/>
<gene>
    <name evidence="1" type="ORF">LCGC14_0556240</name>
</gene>
<evidence type="ECO:0000313" key="1">
    <source>
        <dbReference type="EMBL" id="KKN57966.1"/>
    </source>
</evidence>